<dbReference type="SUPFAM" id="SSF51569">
    <property type="entry name" value="Aldolase"/>
    <property type="match status" value="1"/>
</dbReference>
<gene>
    <name evidence="6" type="ORF">BEMITA_LOCUS6843</name>
</gene>
<dbReference type="PANTHER" id="PTHR12128:SF66">
    <property type="entry name" value="4-HYDROXY-2-OXOGLUTARATE ALDOLASE, MITOCHONDRIAL"/>
    <property type="match status" value="1"/>
</dbReference>
<dbReference type="InterPro" id="IPR013785">
    <property type="entry name" value="Aldolase_TIM"/>
</dbReference>
<proteinExistence type="inferred from homology"/>
<dbReference type="CDD" id="cd00408">
    <property type="entry name" value="DHDPS-like"/>
    <property type="match status" value="1"/>
</dbReference>
<keyword evidence="2 3" id="KW-0456">Lyase</keyword>
<evidence type="ECO:0000256" key="1">
    <source>
        <dbReference type="ARBA" id="ARBA00011881"/>
    </source>
</evidence>
<evidence type="ECO:0000256" key="4">
    <source>
        <dbReference type="PIRSR" id="PIRSR001365-1"/>
    </source>
</evidence>
<dbReference type="GO" id="GO:0008840">
    <property type="term" value="F:4-hydroxy-tetrahydrodipicolinate synthase activity"/>
    <property type="evidence" value="ECO:0007669"/>
    <property type="project" value="TreeGrafter"/>
</dbReference>
<dbReference type="PRINTS" id="PR00146">
    <property type="entry name" value="DHPICSNTHASE"/>
</dbReference>
<evidence type="ECO:0000256" key="3">
    <source>
        <dbReference type="PIRNR" id="PIRNR001365"/>
    </source>
</evidence>
<keyword evidence="7" id="KW-1185">Reference proteome</keyword>
<dbReference type="Pfam" id="PF00701">
    <property type="entry name" value="DHDPS"/>
    <property type="match status" value="1"/>
</dbReference>
<dbReference type="PIRSF" id="PIRSF001365">
    <property type="entry name" value="DHDPS"/>
    <property type="match status" value="1"/>
</dbReference>
<dbReference type="KEGG" id="btab:109031207"/>
<feature type="active site" description="Proton donor/acceptor" evidence="4">
    <location>
        <position position="172"/>
    </location>
</feature>
<dbReference type="GO" id="GO:0005739">
    <property type="term" value="C:mitochondrion"/>
    <property type="evidence" value="ECO:0007669"/>
    <property type="project" value="TreeGrafter"/>
</dbReference>
<comment type="subunit">
    <text evidence="1">Homotetramer.</text>
</comment>
<feature type="binding site" evidence="5">
    <location>
        <position position="241"/>
    </location>
    <ligand>
        <name>pyruvate</name>
        <dbReference type="ChEBI" id="CHEBI:15361"/>
    </ligand>
</feature>
<evidence type="ECO:0000256" key="5">
    <source>
        <dbReference type="PIRSR" id="PIRSR001365-2"/>
    </source>
</evidence>
<sequence>MFHLVCSHLLLHKSPRSYLPTMSGITTLCQPHQKRNLSFDGIFPALPTPFDKDENIDFDALKKNLARWEKIPFKGYVVGGSYSEAPSVDPGERLAIVKETRKVISDSKILIGGSSCLSTKATCELSKSMGEAGADAVMVLLPFYYRTRLNEEAIIDHFTTVANASPVPLVIYNNPLTTGVDIPISAYIKLAAHPNIVAVKDGDVSKLSGTKLATHEHNFAVLSNGAGFLVSAMVAGAVGSINSLGAILGETVCEVHQLVSSGQYDEAIQLQMKLVEPDLMLRMTGHSVPGMKAAMDILGYYGGPVRKPLQPLNNSDREKVKECLKKSGFI</sequence>
<dbReference type="GO" id="GO:0009436">
    <property type="term" value="P:glyoxylate catabolic process"/>
    <property type="evidence" value="ECO:0007669"/>
    <property type="project" value="TreeGrafter"/>
</dbReference>
<dbReference type="InterPro" id="IPR002220">
    <property type="entry name" value="DapA-like"/>
</dbReference>
<protein>
    <recommendedName>
        <fullName evidence="8">Dihydrodipicolinate synthase-like</fullName>
    </recommendedName>
</protein>
<reference evidence="6" key="1">
    <citation type="submission" date="2021-12" db="EMBL/GenBank/DDBJ databases">
        <authorList>
            <person name="King R."/>
        </authorList>
    </citation>
    <scope>NUCLEOTIDE SEQUENCE</scope>
</reference>
<evidence type="ECO:0008006" key="8">
    <source>
        <dbReference type="Google" id="ProtNLM"/>
    </source>
</evidence>
<dbReference type="PANTHER" id="PTHR12128">
    <property type="entry name" value="DIHYDRODIPICOLINATE SYNTHASE"/>
    <property type="match status" value="1"/>
</dbReference>
<accession>A0A9P0ACI3</accession>
<dbReference type="EMBL" id="OU963865">
    <property type="protein sequence ID" value="CAH0387880.1"/>
    <property type="molecule type" value="Genomic_DNA"/>
</dbReference>
<evidence type="ECO:0000313" key="6">
    <source>
        <dbReference type="EMBL" id="CAH0387880.1"/>
    </source>
</evidence>
<evidence type="ECO:0000313" key="7">
    <source>
        <dbReference type="Proteomes" id="UP001152759"/>
    </source>
</evidence>
<dbReference type="SMART" id="SM01130">
    <property type="entry name" value="DHDPS"/>
    <property type="match status" value="1"/>
</dbReference>
<name>A0A9P0ACI3_BEMTA</name>
<dbReference type="GO" id="GO:0008700">
    <property type="term" value="F:(R,S)-4-hydroxy-2-oxoglutarate aldolase activity"/>
    <property type="evidence" value="ECO:0007669"/>
    <property type="project" value="TreeGrafter"/>
</dbReference>
<dbReference type="Proteomes" id="UP001152759">
    <property type="component" value="Chromosome 4"/>
</dbReference>
<dbReference type="AlphaFoldDB" id="A0A9P0ACI3"/>
<comment type="similarity">
    <text evidence="3">Belongs to the DapA family.</text>
</comment>
<feature type="active site" description="Schiff-base intermediate with substrate" evidence="4">
    <location>
        <position position="200"/>
    </location>
</feature>
<dbReference type="Gene3D" id="3.20.20.70">
    <property type="entry name" value="Aldolase class I"/>
    <property type="match status" value="1"/>
</dbReference>
<organism evidence="6 7">
    <name type="scientific">Bemisia tabaci</name>
    <name type="common">Sweetpotato whitefly</name>
    <name type="synonym">Aleurodes tabaci</name>
    <dbReference type="NCBI Taxonomy" id="7038"/>
    <lineage>
        <taxon>Eukaryota</taxon>
        <taxon>Metazoa</taxon>
        <taxon>Ecdysozoa</taxon>
        <taxon>Arthropoda</taxon>
        <taxon>Hexapoda</taxon>
        <taxon>Insecta</taxon>
        <taxon>Pterygota</taxon>
        <taxon>Neoptera</taxon>
        <taxon>Paraneoptera</taxon>
        <taxon>Hemiptera</taxon>
        <taxon>Sternorrhyncha</taxon>
        <taxon>Aleyrodoidea</taxon>
        <taxon>Aleyrodidae</taxon>
        <taxon>Aleyrodinae</taxon>
        <taxon>Bemisia</taxon>
    </lineage>
</organism>
<evidence type="ECO:0000256" key="2">
    <source>
        <dbReference type="ARBA" id="ARBA00023239"/>
    </source>
</evidence>